<name>A0A832ZTQ0_9CREN</name>
<evidence type="ECO:0000313" key="2">
    <source>
        <dbReference type="Proteomes" id="UP000600071"/>
    </source>
</evidence>
<dbReference type="EMBL" id="DQVR01000090">
    <property type="protein sequence ID" value="HIQ24232.1"/>
    <property type="molecule type" value="Genomic_DNA"/>
</dbReference>
<reference evidence="1" key="1">
    <citation type="journal article" date="2020" name="ISME J.">
        <title>Gammaproteobacteria mediating utilization of methyl-, sulfur- and petroleum organic compounds in deep ocean hydrothermal plumes.</title>
        <authorList>
            <person name="Zhou Z."/>
            <person name="Liu Y."/>
            <person name="Pan J."/>
            <person name="Cron B.R."/>
            <person name="Toner B.M."/>
            <person name="Anantharaman K."/>
            <person name="Breier J.A."/>
            <person name="Dick G.J."/>
            <person name="Li M."/>
        </authorList>
    </citation>
    <scope>NUCLEOTIDE SEQUENCE</scope>
    <source>
        <strain evidence="1">SZUA-1523</strain>
    </source>
</reference>
<protein>
    <submittedName>
        <fullName evidence="1">Uncharacterized protein</fullName>
    </submittedName>
</protein>
<evidence type="ECO:0000313" key="1">
    <source>
        <dbReference type="EMBL" id="HIQ24232.1"/>
    </source>
</evidence>
<comment type="caution">
    <text evidence="1">The sequence shown here is derived from an EMBL/GenBank/DDBJ whole genome shotgun (WGS) entry which is preliminary data.</text>
</comment>
<gene>
    <name evidence="1" type="ORF">EYH50_04200</name>
</gene>
<proteinExistence type="predicted"/>
<dbReference type="AlphaFoldDB" id="A0A832ZTQ0"/>
<sequence length="195" mass="22303">MSATKQNTTFEKGFKYLKIAAMHHLARMYSGSNAWAITAWPIEKLARETFGERYSIILENLRKNLYHYLSEIGAEWTEADEETGGFNILLPGAYIEAAKALKTLWLSLHLVYMTAANEPKHFPDPTDLYTLYESYIKTAKRLLYNSITFKQANIWLEAASYIALLNNPILPELFELLMLEKPIAAIISALALYMK</sequence>
<accession>A0A832ZTQ0</accession>
<dbReference type="Proteomes" id="UP000600071">
    <property type="component" value="Unassembled WGS sequence"/>
</dbReference>
<organism evidence="1 2">
    <name type="scientific">Pyrodictium delaneyi</name>
    <dbReference type="NCBI Taxonomy" id="1273541"/>
    <lineage>
        <taxon>Archaea</taxon>
        <taxon>Thermoproteota</taxon>
        <taxon>Thermoprotei</taxon>
        <taxon>Desulfurococcales</taxon>
        <taxon>Pyrodictiaceae</taxon>
        <taxon>Pyrodictium</taxon>
    </lineage>
</organism>